<evidence type="ECO:0000313" key="15">
    <source>
        <dbReference type="EMBL" id="KIC06669.1"/>
    </source>
</evidence>
<comment type="catalytic activity">
    <reaction evidence="13 14">
        <text>di-trans,octa-cis-undecaprenyl diphosphate + H2O = di-trans,octa-cis-undecaprenyl phosphate + phosphate + H(+)</text>
        <dbReference type="Rhea" id="RHEA:28094"/>
        <dbReference type="ChEBI" id="CHEBI:15377"/>
        <dbReference type="ChEBI" id="CHEBI:15378"/>
        <dbReference type="ChEBI" id="CHEBI:43474"/>
        <dbReference type="ChEBI" id="CHEBI:58405"/>
        <dbReference type="ChEBI" id="CHEBI:60392"/>
        <dbReference type="EC" id="3.6.1.27"/>
    </reaction>
</comment>
<dbReference type="NCBIfam" id="TIGR00753">
    <property type="entry name" value="undec_PP_bacA"/>
    <property type="match status" value="1"/>
</dbReference>
<keyword evidence="10 14" id="KW-0046">Antibiotic resistance</keyword>
<evidence type="ECO:0000256" key="8">
    <source>
        <dbReference type="ARBA" id="ARBA00022989"/>
    </source>
</evidence>
<evidence type="ECO:0000256" key="11">
    <source>
        <dbReference type="ARBA" id="ARBA00032707"/>
    </source>
</evidence>
<evidence type="ECO:0000256" key="3">
    <source>
        <dbReference type="ARBA" id="ARBA00012374"/>
    </source>
</evidence>
<keyword evidence="7 14" id="KW-0378">Hydrolase</keyword>
<dbReference type="PANTHER" id="PTHR30622:SF3">
    <property type="entry name" value="UNDECAPRENYL-DIPHOSPHATASE"/>
    <property type="match status" value="1"/>
</dbReference>
<comment type="similarity">
    <text evidence="2 14">Belongs to the UppP family.</text>
</comment>
<keyword evidence="5 14" id="KW-1003">Cell membrane</keyword>
<dbReference type="Proteomes" id="UP000031390">
    <property type="component" value="Unassembled WGS sequence"/>
</dbReference>
<comment type="caution">
    <text evidence="15">The sequence shown here is derived from an EMBL/GenBank/DDBJ whole genome shotgun (WGS) entry which is preliminary data.</text>
</comment>
<dbReference type="GO" id="GO:0046677">
    <property type="term" value="P:response to antibiotic"/>
    <property type="evidence" value="ECO:0007669"/>
    <property type="project" value="UniProtKB-UniRule"/>
</dbReference>
<dbReference type="InterPro" id="IPR003824">
    <property type="entry name" value="UppP"/>
</dbReference>
<feature type="transmembrane region" description="Helical" evidence="14">
    <location>
        <begin position="80"/>
        <end position="97"/>
    </location>
</feature>
<dbReference type="GO" id="GO:0071555">
    <property type="term" value="P:cell wall organization"/>
    <property type="evidence" value="ECO:0007669"/>
    <property type="project" value="UniProtKB-KW"/>
</dbReference>
<evidence type="ECO:0000313" key="16">
    <source>
        <dbReference type="Proteomes" id="UP000031390"/>
    </source>
</evidence>
<keyword evidence="8 14" id="KW-1133">Transmembrane helix</keyword>
<reference evidence="15 16" key="1">
    <citation type="submission" date="2014-12" db="EMBL/GenBank/DDBJ databases">
        <title>Genome sequence of Morococcus cerebrosus.</title>
        <authorList>
            <person name="Shin S.-K."/>
            <person name="Yi H."/>
        </authorList>
    </citation>
    <scope>NUCLEOTIDE SEQUENCE [LARGE SCALE GENOMIC DNA]</scope>
    <source>
        <strain evidence="15 16">CIP 81.93</strain>
    </source>
</reference>
<evidence type="ECO:0000256" key="14">
    <source>
        <dbReference type="HAMAP-Rule" id="MF_01006"/>
    </source>
</evidence>
<keyword evidence="14" id="KW-0133">Cell shape</keyword>
<name>A0A0C1E431_9NEIS</name>
<feature type="transmembrane region" description="Helical" evidence="14">
    <location>
        <begin position="286"/>
        <end position="305"/>
    </location>
</feature>
<dbReference type="PANTHER" id="PTHR30622">
    <property type="entry name" value="UNDECAPRENYL-DIPHOSPHATASE"/>
    <property type="match status" value="1"/>
</dbReference>
<evidence type="ECO:0000256" key="6">
    <source>
        <dbReference type="ARBA" id="ARBA00022692"/>
    </source>
</evidence>
<comment type="miscellaneous">
    <text evidence="14">Bacitracin is thought to be involved in the inhibition of peptidoglycan synthesis by sequestering undecaprenyl diphosphate, thereby reducing the pool of lipid carrier available.</text>
</comment>
<dbReference type="Pfam" id="PF02673">
    <property type="entry name" value="BacA"/>
    <property type="match status" value="1"/>
</dbReference>
<feature type="transmembrane region" description="Helical" evidence="14">
    <location>
        <begin position="253"/>
        <end position="274"/>
    </location>
</feature>
<dbReference type="GO" id="GO:0009252">
    <property type="term" value="P:peptidoglycan biosynthetic process"/>
    <property type="evidence" value="ECO:0007669"/>
    <property type="project" value="UniProtKB-KW"/>
</dbReference>
<evidence type="ECO:0000256" key="9">
    <source>
        <dbReference type="ARBA" id="ARBA00023136"/>
    </source>
</evidence>
<sequence length="309" mass="33992">MGQIPSYRSIFPIPIPLHPEIQTGKRRLKTKKESNMDILTLLKALIMGIVEGLTEFLPISSTGHLIVLGDLLNFHSNGKVFEIAIQLGAVLAVIFEYRQRFTSVLSGLGKDRTANRFVLNLAVAFVPAAVVGLLFSKQIKLYLFNPITVATMLVLGGFFILWVEKRQSTIKPKVKSVDEMRPIDALVVGCAQICALVPGTSRSGSTIMGGMLWGIERKAATEFSFFLAVPMMIAATGYDVLKHYKLFTLQDVGLIAVGFIAAFLAGLLAIKSLLKFVSSKNYVPFAYYRIVFGGLILLTWAMGWVKWAA</sequence>
<evidence type="ECO:0000256" key="5">
    <source>
        <dbReference type="ARBA" id="ARBA00022475"/>
    </source>
</evidence>
<dbReference type="NCBIfam" id="NF001389">
    <property type="entry name" value="PRK00281.1-2"/>
    <property type="match status" value="1"/>
</dbReference>
<feature type="transmembrane region" description="Helical" evidence="14">
    <location>
        <begin position="223"/>
        <end position="241"/>
    </location>
</feature>
<dbReference type="GO" id="GO:0008360">
    <property type="term" value="P:regulation of cell shape"/>
    <property type="evidence" value="ECO:0007669"/>
    <property type="project" value="UniProtKB-KW"/>
</dbReference>
<dbReference type="AlphaFoldDB" id="A0A0C1E431"/>
<feature type="transmembrane region" description="Helical" evidence="14">
    <location>
        <begin position="117"/>
        <end position="135"/>
    </location>
</feature>
<evidence type="ECO:0000256" key="7">
    <source>
        <dbReference type="ARBA" id="ARBA00022801"/>
    </source>
</evidence>
<evidence type="ECO:0000256" key="4">
    <source>
        <dbReference type="ARBA" id="ARBA00021581"/>
    </source>
</evidence>
<evidence type="ECO:0000256" key="12">
    <source>
        <dbReference type="ARBA" id="ARBA00032932"/>
    </source>
</evidence>
<evidence type="ECO:0000256" key="10">
    <source>
        <dbReference type="ARBA" id="ARBA00023251"/>
    </source>
</evidence>
<comment type="subcellular location">
    <subcellularLocation>
        <location evidence="1 14">Cell membrane</location>
        <topology evidence="1 14">Multi-pass membrane protein</topology>
    </subcellularLocation>
</comment>
<gene>
    <name evidence="14" type="primary">uppP</name>
    <name evidence="15" type="ORF">MCC93_19080</name>
</gene>
<feature type="transmembrane region" description="Helical" evidence="14">
    <location>
        <begin position="141"/>
        <end position="163"/>
    </location>
</feature>
<evidence type="ECO:0000256" key="2">
    <source>
        <dbReference type="ARBA" id="ARBA00010621"/>
    </source>
</evidence>
<dbReference type="EC" id="3.6.1.27" evidence="3 14"/>
<keyword evidence="6 14" id="KW-0812">Transmembrane</keyword>
<dbReference type="NCBIfam" id="NF001390">
    <property type="entry name" value="PRK00281.1-4"/>
    <property type="match status" value="1"/>
</dbReference>
<comment type="function">
    <text evidence="14">Catalyzes the dephosphorylation of undecaprenyl diphosphate (UPP). Confers resistance to bacitracin.</text>
</comment>
<dbReference type="GO" id="GO:0005886">
    <property type="term" value="C:plasma membrane"/>
    <property type="evidence" value="ECO:0007669"/>
    <property type="project" value="UniProtKB-SubCell"/>
</dbReference>
<evidence type="ECO:0000256" key="13">
    <source>
        <dbReference type="ARBA" id="ARBA00047594"/>
    </source>
</evidence>
<dbReference type="EMBL" id="JUFZ01000091">
    <property type="protein sequence ID" value="KIC06669.1"/>
    <property type="molecule type" value="Genomic_DNA"/>
</dbReference>
<keyword evidence="14" id="KW-0573">Peptidoglycan synthesis</keyword>
<dbReference type="PATRIC" id="fig|1056807.3.peg.1832"/>
<dbReference type="HAMAP" id="MF_01006">
    <property type="entry name" value="Undec_diphosphatase"/>
    <property type="match status" value="1"/>
</dbReference>
<protein>
    <recommendedName>
        <fullName evidence="4 14">Undecaprenyl-diphosphatase</fullName>
        <ecNumber evidence="3 14">3.6.1.27</ecNumber>
    </recommendedName>
    <alternativeName>
        <fullName evidence="12 14">Bacitracin resistance protein</fullName>
    </alternativeName>
    <alternativeName>
        <fullName evidence="11 14">Undecaprenyl pyrophosphate phosphatase</fullName>
    </alternativeName>
</protein>
<feature type="transmembrane region" description="Helical" evidence="14">
    <location>
        <begin position="38"/>
        <end position="60"/>
    </location>
</feature>
<dbReference type="GO" id="GO:0050380">
    <property type="term" value="F:undecaprenyl-diphosphatase activity"/>
    <property type="evidence" value="ECO:0007669"/>
    <property type="project" value="UniProtKB-UniRule"/>
</dbReference>
<keyword evidence="14" id="KW-0961">Cell wall biogenesis/degradation</keyword>
<accession>A0A0C1E431</accession>
<organism evidence="15 16">
    <name type="scientific">Morococcus cerebrosus</name>
    <dbReference type="NCBI Taxonomy" id="1056807"/>
    <lineage>
        <taxon>Bacteria</taxon>
        <taxon>Pseudomonadati</taxon>
        <taxon>Pseudomonadota</taxon>
        <taxon>Betaproteobacteria</taxon>
        <taxon>Neisseriales</taxon>
        <taxon>Neisseriaceae</taxon>
        <taxon>Morococcus</taxon>
    </lineage>
</organism>
<proteinExistence type="inferred from homology"/>
<keyword evidence="9 14" id="KW-0472">Membrane</keyword>
<evidence type="ECO:0000256" key="1">
    <source>
        <dbReference type="ARBA" id="ARBA00004651"/>
    </source>
</evidence>